<dbReference type="InterPro" id="IPR001138">
    <property type="entry name" value="Zn2Cys6_DnaBD"/>
</dbReference>
<name>A0A5N5XAJ8_9EURO</name>
<keyword evidence="9" id="KW-1185">Reference proteome</keyword>
<keyword evidence="5" id="KW-0804">Transcription</keyword>
<keyword evidence="4" id="KW-0238">DNA-binding</keyword>
<evidence type="ECO:0000313" key="8">
    <source>
        <dbReference type="EMBL" id="KAB8077676.1"/>
    </source>
</evidence>
<dbReference type="CDD" id="cd12148">
    <property type="entry name" value="fungal_TF_MHR"/>
    <property type="match status" value="1"/>
</dbReference>
<dbReference type="SMART" id="SM00906">
    <property type="entry name" value="Fungal_trans"/>
    <property type="match status" value="1"/>
</dbReference>
<dbReference type="GO" id="GO:0005634">
    <property type="term" value="C:nucleus"/>
    <property type="evidence" value="ECO:0007669"/>
    <property type="project" value="UniProtKB-SubCell"/>
</dbReference>
<dbReference type="InterPro" id="IPR050815">
    <property type="entry name" value="TF_fung"/>
</dbReference>
<evidence type="ECO:0000256" key="2">
    <source>
        <dbReference type="ARBA" id="ARBA00022723"/>
    </source>
</evidence>
<dbReference type="OrthoDB" id="3037908at2759"/>
<evidence type="ECO:0000256" key="3">
    <source>
        <dbReference type="ARBA" id="ARBA00023015"/>
    </source>
</evidence>
<dbReference type="Pfam" id="PF00172">
    <property type="entry name" value="Zn_clus"/>
    <property type="match status" value="1"/>
</dbReference>
<dbReference type="AlphaFoldDB" id="A0A5N5XAJ8"/>
<evidence type="ECO:0000256" key="6">
    <source>
        <dbReference type="ARBA" id="ARBA00023242"/>
    </source>
</evidence>
<reference evidence="8 9" key="1">
    <citation type="submission" date="2019-04" db="EMBL/GenBank/DDBJ databases">
        <title>Friends and foes A comparative genomics study of 23 Aspergillus species from section Flavi.</title>
        <authorList>
            <consortium name="DOE Joint Genome Institute"/>
            <person name="Kjaerbolling I."/>
            <person name="Vesth T."/>
            <person name="Frisvad J.C."/>
            <person name="Nybo J.L."/>
            <person name="Theobald S."/>
            <person name="Kildgaard S."/>
            <person name="Isbrandt T."/>
            <person name="Kuo A."/>
            <person name="Sato A."/>
            <person name="Lyhne E.K."/>
            <person name="Kogle M.E."/>
            <person name="Wiebenga A."/>
            <person name="Kun R.S."/>
            <person name="Lubbers R.J."/>
            <person name="Makela M.R."/>
            <person name="Barry K."/>
            <person name="Chovatia M."/>
            <person name="Clum A."/>
            <person name="Daum C."/>
            <person name="Haridas S."/>
            <person name="He G."/>
            <person name="LaButti K."/>
            <person name="Lipzen A."/>
            <person name="Mondo S."/>
            <person name="Riley R."/>
            <person name="Salamov A."/>
            <person name="Simmons B.A."/>
            <person name="Magnuson J.K."/>
            <person name="Henrissat B."/>
            <person name="Mortensen U.H."/>
            <person name="Larsen T.O."/>
            <person name="Devries R.P."/>
            <person name="Grigoriev I.V."/>
            <person name="Machida M."/>
            <person name="Baker S.E."/>
            <person name="Andersen M.R."/>
        </authorList>
    </citation>
    <scope>NUCLEOTIDE SEQUENCE [LARGE SCALE GENOMIC DNA]</scope>
    <source>
        <strain evidence="8 9">CBS 151.66</strain>
    </source>
</reference>
<keyword evidence="3" id="KW-0805">Transcription regulation</keyword>
<accession>A0A5N5XAJ8</accession>
<dbReference type="Gene3D" id="4.10.240.10">
    <property type="entry name" value="Zn(2)-C6 fungal-type DNA-binding domain"/>
    <property type="match status" value="1"/>
</dbReference>
<dbReference type="GO" id="GO:0000981">
    <property type="term" value="F:DNA-binding transcription factor activity, RNA polymerase II-specific"/>
    <property type="evidence" value="ECO:0007669"/>
    <property type="project" value="InterPro"/>
</dbReference>
<proteinExistence type="predicted"/>
<dbReference type="InterPro" id="IPR036864">
    <property type="entry name" value="Zn2-C6_fun-type_DNA-bd_sf"/>
</dbReference>
<dbReference type="PROSITE" id="PS50048">
    <property type="entry name" value="ZN2_CY6_FUNGAL_2"/>
    <property type="match status" value="1"/>
</dbReference>
<sequence length="626" mass="70229">MSDATAAPTNNRRQQKGLACEECRSRKLRCDMSEPQCGTCYSLNVPCVTNTARRPRGPRKGHVKVLRSRIASLERQLYENSKAQMGSELDNVVSIRQALEADHLIKVDTSEGSIQQDNAIHSRGSSEDCNAYLMETQSMEFPKWPSTIPSLDMDSEWSKQIGALPEPMYLSSEPAPTPPSNISKPASSVCPLDAGVSPLELGSQALTPEFLTGQVPIQMSALERADLDDLFFERAYHFAPIINQQRYYARANQDSEADEPFTCLQYAMRTLAASMGSQFKGVLPLLYTHTCCALELWEQDMPNEALPIELVQARLLLAIYEILKNNPTKGWISAGRCFHLVHLVKLDQIDNPNSWQTSKLSWVEIEERRRTFWVAYELDRYANLVNGLPMTLNDQMILARLPAPEKAFRRQLAVKTEFLAQAMAKKSEQQLSPYAKSIVIVTILARCLSHRNQCKVERIMNPTSQEFLVRHRTLDNILDQEIQTTFSSASVDFEPCDPTFLFLDMLVQAVVLVLFSTLSSVPEAANTYQDVFESYEKKASKAAERILSQAQKLSQLGCFKVHPFTPIALFICAEFARSCKGLNHHSAQFKGISAALGNLTPANNLARMLELELQRNPEMVAANRGL</sequence>
<dbReference type="SUPFAM" id="SSF57701">
    <property type="entry name" value="Zn2/Cys6 DNA-binding domain"/>
    <property type="match status" value="1"/>
</dbReference>
<dbReference type="Pfam" id="PF04082">
    <property type="entry name" value="Fungal_trans"/>
    <property type="match status" value="1"/>
</dbReference>
<gene>
    <name evidence="8" type="ORF">BDV29DRAFT_198442</name>
</gene>
<dbReference type="PROSITE" id="PS00463">
    <property type="entry name" value="ZN2_CY6_FUNGAL_1"/>
    <property type="match status" value="1"/>
</dbReference>
<dbReference type="PANTHER" id="PTHR47338">
    <property type="entry name" value="ZN(II)2CYS6 TRANSCRIPTION FACTOR (EUROFUNG)-RELATED"/>
    <property type="match status" value="1"/>
</dbReference>
<dbReference type="Proteomes" id="UP000326565">
    <property type="component" value="Unassembled WGS sequence"/>
</dbReference>
<dbReference type="GO" id="GO:0003677">
    <property type="term" value="F:DNA binding"/>
    <property type="evidence" value="ECO:0007669"/>
    <property type="project" value="UniProtKB-KW"/>
</dbReference>
<feature type="domain" description="Zn(2)-C6 fungal-type" evidence="7">
    <location>
        <begin position="19"/>
        <end position="49"/>
    </location>
</feature>
<comment type="subcellular location">
    <subcellularLocation>
        <location evidence="1">Nucleus</location>
    </subcellularLocation>
</comment>
<evidence type="ECO:0000256" key="4">
    <source>
        <dbReference type="ARBA" id="ARBA00023125"/>
    </source>
</evidence>
<keyword evidence="6" id="KW-0539">Nucleus</keyword>
<evidence type="ECO:0000313" key="9">
    <source>
        <dbReference type="Proteomes" id="UP000326565"/>
    </source>
</evidence>
<keyword evidence="2" id="KW-0479">Metal-binding</keyword>
<dbReference type="GO" id="GO:0006351">
    <property type="term" value="P:DNA-templated transcription"/>
    <property type="evidence" value="ECO:0007669"/>
    <property type="project" value="InterPro"/>
</dbReference>
<dbReference type="SMART" id="SM00066">
    <property type="entry name" value="GAL4"/>
    <property type="match status" value="1"/>
</dbReference>
<dbReference type="GO" id="GO:0009893">
    <property type="term" value="P:positive regulation of metabolic process"/>
    <property type="evidence" value="ECO:0007669"/>
    <property type="project" value="UniProtKB-ARBA"/>
</dbReference>
<organism evidence="8 9">
    <name type="scientific">Aspergillus leporis</name>
    <dbReference type="NCBI Taxonomy" id="41062"/>
    <lineage>
        <taxon>Eukaryota</taxon>
        <taxon>Fungi</taxon>
        <taxon>Dikarya</taxon>
        <taxon>Ascomycota</taxon>
        <taxon>Pezizomycotina</taxon>
        <taxon>Eurotiomycetes</taxon>
        <taxon>Eurotiomycetidae</taxon>
        <taxon>Eurotiales</taxon>
        <taxon>Aspergillaceae</taxon>
        <taxon>Aspergillus</taxon>
        <taxon>Aspergillus subgen. Circumdati</taxon>
    </lineage>
</organism>
<protein>
    <submittedName>
        <fullName evidence="8">Fungal-specific transcription factor domain-containing protein</fullName>
    </submittedName>
</protein>
<dbReference type="GO" id="GO:0008270">
    <property type="term" value="F:zinc ion binding"/>
    <property type="evidence" value="ECO:0007669"/>
    <property type="project" value="InterPro"/>
</dbReference>
<evidence type="ECO:0000256" key="1">
    <source>
        <dbReference type="ARBA" id="ARBA00004123"/>
    </source>
</evidence>
<dbReference type="InterPro" id="IPR007219">
    <property type="entry name" value="XnlR_reg_dom"/>
</dbReference>
<dbReference type="CDD" id="cd00067">
    <property type="entry name" value="GAL4"/>
    <property type="match status" value="1"/>
</dbReference>
<evidence type="ECO:0000256" key="5">
    <source>
        <dbReference type="ARBA" id="ARBA00023163"/>
    </source>
</evidence>
<dbReference type="PANTHER" id="PTHR47338:SF3">
    <property type="entry name" value="C6 FINGER DOMAIN TRANSCRIPTION FACTOR DBAA-RELATED"/>
    <property type="match status" value="1"/>
</dbReference>
<dbReference type="EMBL" id="ML732166">
    <property type="protein sequence ID" value="KAB8077676.1"/>
    <property type="molecule type" value="Genomic_DNA"/>
</dbReference>
<evidence type="ECO:0000259" key="7">
    <source>
        <dbReference type="PROSITE" id="PS50048"/>
    </source>
</evidence>